<reference evidence="6 7" key="1">
    <citation type="submission" date="2019-02" db="EMBL/GenBank/DDBJ databases">
        <title>Polymorphobacter sp. isolated from the lake at the Tibet of China.</title>
        <authorList>
            <person name="Li A."/>
        </authorList>
    </citation>
    <scope>NUCLEOTIDE SEQUENCE [LARGE SCALE GENOMIC DNA]</scope>
    <source>
        <strain evidence="6 7">DJ1R-1</strain>
    </source>
</reference>
<evidence type="ECO:0000313" key="6">
    <source>
        <dbReference type="EMBL" id="TFU02962.1"/>
    </source>
</evidence>
<dbReference type="PROSITE" id="PS00893">
    <property type="entry name" value="NUDIX_BOX"/>
    <property type="match status" value="1"/>
</dbReference>
<dbReference type="EMBL" id="SIHO01000002">
    <property type="protein sequence ID" value="TFU02962.1"/>
    <property type="molecule type" value="Genomic_DNA"/>
</dbReference>
<name>A0A4Y9ELT3_9SPHN</name>
<dbReference type="OrthoDB" id="9816040at2"/>
<comment type="cofactor">
    <cofactor evidence="4">
        <name>a divalent metal cation</name>
        <dbReference type="ChEBI" id="CHEBI:60240"/>
    </cofactor>
</comment>
<dbReference type="GO" id="GO:0006753">
    <property type="term" value="P:nucleoside phosphate metabolic process"/>
    <property type="evidence" value="ECO:0007669"/>
    <property type="project" value="TreeGrafter"/>
</dbReference>
<keyword evidence="7" id="KW-1185">Reference proteome</keyword>
<dbReference type="InterPro" id="IPR022927">
    <property type="entry name" value="RppH"/>
</dbReference>
<dbReference type="GO" id="GO:0019693">
    <property type="term" value="P:ribose phosphate metabolic process"/>
    <property type="evidence" value="ECO:0007669"/>
    <property type="project" value="TreeGrafter"/>
</dbReference>
<comment type="cofactor">
    <cofactor evidence="2">
        <name>Mg(2+)</name>
        <dbReference type="ChEBI" id="CHEBI:18420"/>
    </cofactor>
</comment>
<accession>A0A4Y9ELT3</accession>
<dbReference type="InterPro" id="IPR015797">
    <property type="entry name" value="NUDIX_hydrolase-like_dom_sf"/>
</dbReference>
<dbReference type="PANTHER" id="PTHR11839">
    <property type="entry name" value="UDP/ADP-SUGAR PYROPHOSPHATASE"/>
    <property type="match status" value="1"/>
</dbReference>
<dbReference type="InterPro" id="IPR000086">
    <property type="entry name" value="NUDIX_hydrolase_dom"/>
</dbReference>
<comment type="function">
    <text evidence="4">Accelerates the degradation of transcripts by removing pyrophosphate from the 5'-end of triphosphorylated RNA, leading to a more labile monophosphorylated state that can stimulate subsequent ribonuclease cleavage.</text>
</comment>
<dbReference type="Gene3D" id="3.90.79.10">
    <property type="entry name" value="Nucleoside Triphosphate Pyrophosphohydrolase"/>
    <property type="match status" value="1"/>
</dbReference>
<dbReference type="GO" id="GO:0034432">
    <property type="term" value="F:bis(5'-adenosyl)-pentaphosphatase activity"/>
    <property type="evidence" value="ECO:0007669"/>
    <property type="project" value="TreeGrafter"/>
</dbReference>
<organism evidence="6 7">
    <name type="scientific">Glacieibacterium arshaanense</name>
    <dbReference type="NCBI Taxonomy" id="2511025"/>
    <lineage>
        <taxon>Bacteria</taxon>
        <taxon>Pseudomonadati</taxon>
        <taxon>Pseudomonadota</taxon>
        <taxon>Alphaproteobacteria</taxon>
        <taxon>Sphingomonadales</taxon>
        <taxon>Sphingosinicellaceae</taxon>
        <taxon>Glacieibacterium</taxon>
    </lineage>
</organism>
<protein>
    <recommendedName>
        <fullName evidence="4">RNA pyrophosphohydrolase</fullName>
        <ecNumber evidence="4">3.6.1.-</ecNumber>
    </recommendedName>
    <alternativeName>
        <fullName evidence="4">(Di)nucleoside polyphosphate hydrolase</fullName>
    </alternativeName>
</protein>
<evidence type="ECO:0000256" key="3">
    <source>
        <dbReference type="ARBA" id="ARBA00022801"/>
    </source>
</evidence>
<evidence type="ECO:0000256" key="4">
    <source>
        <dbReference type="HAMAP-Rule" id="MF_00298"/>
    </source>
</evidence>
<comment type="cofactor">
    <cofactor evidence="1">
        <name>Mn(2+)</name>
        <dbReference type="ChEBI" id="CHEBI:29035"/>
    </cofactor>
</comment>
<dbReference type="SUPFAM" id="SSF55811">
    <property type="entry name" value="Nudix"/>
    <property type="match status" value="1"/>
</dbReference>
<dbReference type="NCBIfam" id="NF001938">
    <property type="entry name" value="PRK00714.1-5"/>
    <property type="match status" value="1"/>
</dbReference>
<dbReference type="PRINTS" id="PR00502">
    <property type="entry name" value="NUDIXFAMILY"/>
</dbReference>
<dbReference type="Proteomes" id="UP000297737">
    <property type="component" value="Unassembled WGS sequence"/>
</dbReference>
<dbReference type="EC" id="3.6.1.-" evidence="4"/>
<sequence>MTGKVHKSGLPYRPGVGVMLLNDDDHVFVGQRLDSSLEAWQMPQGGIDPGEDPLATAFRELEEETGITKAVLIAQTADWHYYDLPDDLVGTIWKGKYCGQCQKWFAMRFTGTDADVNIATHHPEFRSWRWSPIDELASLIVPFKRDLYAAVLGELVPLVAAARANGAGGRGSRD</sequence>
<dbReference type="RefSeq" id="WP_135245554.1">
    <property type="nucleotide sequence ID" value="NZ_SIHO01000002.1"/>
</dbReference>
<keyword evidence="3 4" id="KW-0378">Hydrolase</keyword>
<feature type="domain" description="Nudix hydrolase" evidence="5">
    <location>
        <begin position="11"/>
        <end position="153"/>
    </location>
</feature>
<evidence type="ECO:0000256" key="2">
    <source>
        <dbReference type="ARBA" id="ARBA00001946"/>
    </source>
</evidence>
<proteinExistence type="inferred from homology"/>
<dbReference type="AlphaFoldDB" id="A0A4Y9ELT3"/>
<evidence type="ECO:0000256" key="1">
    <source>
        <dbReference type="ARBA" id="ARBA00001936"/>
    </source>
</evidence>
<evidence type="ECO:0000259" key="5">
    <source>
        <dbReference type="PROSITE" id="PS51462"/>
    </source>
</evidence>
<comment type="caution">
    <text evidence="6">The sequence shown here is derived from an EMBL/GenBank/DDBJ whole genome shotgun (WGS) entry which is preliminary data.</text>
</comment>
<dbReference type="InterPro" id="IPR020084">
    <property type="entry name" value="NUDIX_hydrolase_CS"/>
</dbReference>
<dbReference type="HAMAP" id="MF_00298">
    <property type="entry name" value="Nudix_RppH"/>
    <property type="match status" value="1"/>
</dbReference>
<dbReference type="CDD" id="cd03671">
    <property type="entry name" value="NUDIX_Ap4A_hydrolase_plant_like"/>
    <property type="match status" value="1"/>
</dbReference>
<dbReference type="GO" id="GO:0008893">
    <property type="term" value="F:guanosine-3',5'-bis(diphosphate) 3'-diphosphatase activity"/>
    <property type="evidence" value="ECO:0007669"/>
    <property type="project" value="TreeGrafter"/>
</dbReference>
<evidence type="ECO:0000313" key="7">
    <source>
        <dbReference type="Proteomes" id="UP000297737"/>
    </source>
</evidence>
<dbReference type="PROSITE" id="PS51462">
    <property type="entry name" value="NUDIX"/>
    <property type="match status" value="1"/>
</dbReference>
<feature type="short sequence motif" description="Nudix box" evidence="4">
    <location>
        <begin position="45"/>
        <end position="66"/>
    </location>
</feature>
<comment type="similarity">
    <text evidence="4">Belongs to the Nudix hydrolase family. RppH subfamily.</text>
</comment>
<dbReference type="InterPro" id="IPR020476">
    <property type="entry name" value="Nudix_hydrolase"/>
</dbReference>
<dbReference type="PANTHER" id="PTHR11839:SF22">
    <property type="entry name" value="NUDIX HYDROLASE 26, CHLOROPLASTIC"/>
    <property type="match status" value="1"/>
</dbReference>
<dbReference type="Pfam" id="PF00293">
    <property type="entry name" value="NUDIX"/>
    <property type="match status" value="1"/>
</dbReference>
<gene>
    <name evidence="4" type="primary">rppH</name>
    <name evidence="4" type="synonym">nudH</name>
    <name evidence="6" type="ORF">EUV02_07060</name>
</gene>